<dbReference type="PANTHER" id="PTHR43063">
    <property type="entry name" value="4FE-4S CLUSTER CONTAINING PARA FAMILY ATPASE PROTEIN"/>
    <property type="match status" value="1"/>
</dbReference>
<dbReference type="Pfam" id="PF00037">
    <property type="entry name" value="Fer4"/>
    <property type="match status" value="1"/>
</dbReference>
<feature type="domain" description="4Fe-4S ferredoxin-type" evidence="1">
    <location>
        <begin position="95"/>
        <end position="124"/>
    </location>
</feature>
<dbReference type="SUPFAM" id="SSF54862">
    <property type="entry name" value="4Fe-4S ferredoxins"/>
    <property type="match status" value="1"/>
</dbReference>
<name>A0A0S2I526_9BACT</name>
<evidence type="ECO:0000313" key="3">
    <source>
        <dbReference type="Proteomes" id="UP000064893"/>
    </source>
</evidence>
<dbReference type="EMBL" id="CP013118">
    <property type="protein sequence ID" value="ALO17462.1"/>
    <property type="molecule type" value="Genomic_DNA"/>
</dbReference>
<dbReference type="Proteomes" id="UP000064893">
    <property type="component" value="Chromosome"/>
</dbReference>
<evidence type="ECO:0000313" key="2">
    <source>
        <dbReference type="EMBL" id="ALO17462.1"/>
    </source>
</evidence>
<gene>
    <name evidence="2" type="ORF">L21SP5_03870</name>
</gene>
<dbReference type="PANTHER" id="PTHR43063:SF1">
    <property type="entry name" value="4FE-4S CLUSTER CONTAINING PARA FAMILY ATPASE PROTEIN"/>
    <property type="match status" value="1"/>
</dbReference>
<dbReference type="PROSITE" id="PS51379">
    <property type="entry name" value="4FE4S_FER_2"/>
    <property type="match status" value="2"/>
</dbReference>
<sequence length="289" mass="31719">MKRIVVASGKGGTGKTTISAGLQYTAPQYYGKPATLMDFDVEEPNDHLFFNNLDLLKSSAVTLPVPVINKEKCTYCGKCKEACAFNAITLIPKAGIAEISTDLCHSCGACLVVCKDDALDELFHPIGEVNTFGKDQTIILKEGRLEVGLPHQTAVIRDMKKRHLPDTDLAIFDAPPGTSCPVVTTLEDADYVIVVAEPSPFGLNDLKLLVEVIKDIKLPFGVVINKAGTGNNDMEDYLKKEKIEIISKIPFNREIAEAYSNASIQEIAAHKEMDKHLKHIWNHIKKKTA</sequence>
<dbReference type="InterPro" id="IPR002586">
    <property type="entry name" value="CobQ/CobB/MinD/ParA_Nub-bd_dom"/>
</dbReference>
<reference evidence="2 3" key="1">
    <citation type="submission" date="2015-11" db="EMBL/GenBank/DDBJ databases">
        <title>Description and complete genome sequence of a novel strain predominating in hypersaline microbial mats and representing a new family of the Bacteriodetes phylum.</title>
        <authorList>
            <person name="Spring S."/>
            <person name="Bunk B."/>
            <person name="Sproer C."/>
            <person name="Klenk H.-P."/>
        </authorList>
    </citation>
    <scope>NUCLEOTIDE SEQUENCE [LARGE SCALE GENOMIC DNA]</scope>
    <source>
        <strain evidence="2 3">L21-Spi-D4</strain>
    </source>
</reference>
<dbReference type="Gene3D" id="3.40.50.300">
    <property type="entry name" value="P-loop containing nucleotide triphosphate hydrolases"/>
    <property type="match status" value="1"/>
</dbReference>
<protein>
    <submittedName>
        <fullName evidence="2">Ferredoxin</fullName>
    </submittedName>
</protein>
<dbReference type="STRING" id="1307839.L21SP5_03870"/>
<dbReference type="AlphaFoldDB" id="A0A0S2I526"/>
<organism evidence="2 3">
    <name type="scientific">Salinivirga cyanobacteriivorans</name>
    <dbReference type="NCBI Taxonomy" id="1307839"/>
    <lineage>
        <taxon>Bacteria</taxon>
        <taxon>Pseudomonadati</taxon>
        <taxon>Bacteroidota</taxon>
        <taxon>Bacteroidia</taxon>
        <taxon>Bacteroidales</taxon>
        <taxon>Salinivirgaceae</taxon>
        <taxon>Salinivirga</taxon>
    </lineage>
</organism>
<dbReference type="InterPro" id="IPR017896">
    <property type="entry name" value="4Fe4S_Fe-S-bd"/>
</dbReference>
<dbReference type="Pfam" id="PF01656">
    <property type="entry name" value="CbiA"/>
    <property type="match status" value="1"/>
</dbReference>
<evidence type="ECO:0000259" key="1">
    <source>
        <dbReference type="PROSITE" id="PS51379"/>
    </source>
</evidence>
<dbReference type="OrthoDB" id="9778602at2"/>
<keyword evidence="3" id="KW-1185">Reference proteome</keyword>
<dbReference type="RefSeq" id="WP_057954723.1">
    <property type="nucleotide sequence ID" value="NZ_CP013118.1"/>
</dbReference>
<dbReference type="SUPFAM" id="SSF52540">
    <property type="entry name" value="P-loop containing nucleoside triphosphate hydrolases"/>
    <property type="match status" value="1"/>
</dbReference>
<dbReference type="KEGG" id="blq:L21SP5_03870"/>
<proteinExistence type="predicted"/>
<feature type="domain" description="4Fe-4S ferredoxin-type" evidence="1">
    <location>
        <begin position="64"/>
        <end position="93"/>
    </location>
</feature>
<dbReference type="InterPro" id="IPR027417">
    <property type="entry name" value="P-loop_NTPase"/>
</dbReference>
<dbReference type="Gene3D" id="3.30.70.20">
    <property type="match status" value="1"/>
</dbReference>
<accession>A0A0S2I526</accession>
<dbReference type="PATRIC" id="fig|1307839.3.peg.4131"/>